<dbReference type="GO" id="GO:0005634">
    <property type="term" value="C:nucleus"/>
    <property type="evidence" value="ECO:0007669"/>
    <property type="project" value="UniProtKB-SubCell"/>
</dbReference>
<keyword evidence="2" id="KW-0479">Metal-binding</keyword>
<comment type="similarity">
    <text evidence="8">Belongs to the snail C2H2-type zinc-finger protein family.</text>
</comment>
<evidence type="ECO:0000256" key="6">
    <source>
        <dbReference type="ARBA" id="ARBA00023125"/>
    </source>
</evidence>
<keyword evidence="6" id="KW-0238">DNA-binding</keyword>
<organism evidence="11 12">
    <name type="scientific">Rotaria magnacalcarata</name>
    <dbReference type="NCBI Taxonomy" id="392030"/>
    <lineage>
        <taxon>Eukaryota</taxon>
        <taxon>Metazoa</taxon>
        <taxon>Spiralia</taxon>
        <taxon>Gnathifera</taxon>
        <taxon>Rotifera</taxon>
        <taxon>Eurotatoria</taxon>
        <taxon>Bdelloidea</taxon>
        <taxon>Philodinida</taxon>
        <taxon>Philodinidae</taxon>
        <taxon>Rotaria</taxon>
    </lineage>
</organism>
<keyword evidence="12" id="KW-1185">Reference proteome</keyword>
<dbReference type="Proteomes" id="UP000663866">
    <property type="component" value="Unassembled WGS sequence"/>
</dbReference>
<dbReference type="InterPro" id="IPR036236">
    <property type="entry name" value="Znf_C2H2_sf"/>
</dbReference>
<comment type="caution">
    <text evidence="11">The sequence shown here is derived from an EMBL/GenBank/DDBJ whole genome shotgun (WGS) entry which is preliminary data.</text>
</comment>
<dbReference type="GO" id="GO:0008270">
    <property type="term" value="F:zinc ion binding"/>
    <property type="evidence" value="ECO:0007669"/>
    <property type="project" value="UniProtKB-KW"/>
</dbReference>
<evidence type="ECO:0000256" key="4">
    <source>
        <dbReference type="ARBA" id="ARBA00022771"/>
    </source>
</evidence>
<evidence type="ECO:0000256" key="9">
    <source>
        <dbReference type="PROSITE-ProRule" id="PRU00042"/>
    </source>
</evidence>
<reference evidence="11" key="1">
    <citation type="submission" date="2021-02" db="EMBL/GenBank/DDBJ databases">
        <authorList>
            <person name="Nowell W R."/>
        </authorList>
    </citation>
    <scope>NUCLEOTIDE SEQUENCE</scope>
</reference>
<name>A0A820H7N8_9BILA</name>
<evidence type="ECO:0000256" key="1">
    <source>
        <dbReference type="ARBA" id="ARBA00004123"/>
    </source>
</evidence>
<gene>
    <name evidence="11" type="ORF">OVN521_LOCUS30945</name>
</gene>
<evidence type="ECO:0000256" key="5">
    <source>
        <dbReference type="ARBA" id="ARBA00022833"/>
    </source>
</evidence>
<keyword evidence="5" id="KW-0862">Zinc</keyword>
<evidence type="ECO:0000256" key="2">
    <source>
        <dbReference type="ARBA" id="ARBA00022723"/>
    </source>
</evidence>
<protein>
    <recommendedName>
        <fullName evidence="10">C2H2-type domain-containing protein</fullName>
    </recommendedName>
</protein>
<dbReference type="InterPro" id="IPR013087">
    <property type="entry name" value="Znf_C2H2_type"/>
</dbReference>
<evidence type="ECO:0000256" key="7">
    <source>
        <dbReference type="ARBA" id="ARBA00023242"/>
    </source>
</evidence>
<dbReference type="FunFam" id="3.30.160.60:FF:000207">
    <property type="entry name" value="zinc finger protein SNAI2"/>
    <property type="match status" value="1"/>
</dbReference>
<evidence type="ECO:0000313" key="11">
    <source>
        <dbReference type="EMBL" id="CAF4291402.1"/>
    </source>
</evidence>
<keyword evidence="7" id="KW-0539">Nucleus</keyword>
<evidence type="ECO:0000313" key="12">
    <source>
        <dbReference type="Proteomes" id="UP000663866"/>
    </source>
</evidence>
<evidence type="ECO:0000256" key="3">
    <source>
        <dbReference type="ARBA" id="ARBA00022737"/>
    </source>
</evidence>
<proteinExistence type="inferred from homology"/>
<feature type="non-terminal residue" evidence="11">
    <location>
        <position position="1"/>
    </location>
</feature>
<keyword evidence="3" id="KW-0677">Repeat</keyword>
<dbReference type="GO" id="GO:0003677">
    <property type="term" value="F:DNA binding"/>
    <property type="evidence" value="ECO:0007669"/>
    <property type="project" value="UniProtKB-KW"/>
</dbReference>
<accession>A0A820H7N8</accession>
<evidence type="ECO:0000259" key="10">
    <source>
        <dbReference type="PROSITE" id="PS50157"/>
    </source>
</evidence>
<dbReference type="PROSITE" id="PS50157">
    <property type="entry name" value="ZINC_FINGER_C2H2_2"/>
    <property type="match status" value="1"/>
</dbReference>
<sequence length="67" mass="7561">MQTHSDIKKYRCAKCSKTFSRMSLLNKHTENCLQQQQQQQHVTTSTNHSTADDCTSTTTIVPAAFSL</sequence>
<dbReference type="Gene3D" id="3.30.160.60">
    <property type="entry name" value="Classic Zinc Finger"/>
    <property type="match status" value="1"/>
</dbReference>
<dbReference type="EMBL" id="CAJOBG010012972">
    <property type="protein sequence ID" value="CAF4291402.1"/>
    <property type="molecule type" value="Genomic_DNA"/>
</dbReference>
<dbReference type="SUPFAM" id="SSF57667">
    <property type="entry name" value="beta-beta-alpha zinc fingers"/>
    <property type="match status" value="1"/>
</dbReference>
<keyword evidence="4 9" id="KW-0863">Zinc-finger</keyword>
<feature type="domain" description="C2H2-type" evidence="10">
    <location>
        <begin position="10"/>
        <end position="39"/>
    </location>
</feature>
<dbReference type="AlphaFoldDB" id="A0A820H7N8"/>
<comment type="subcellular location">
    <subcellularLocation>
        <location evidence="1">Nucleus</location>
    </subcellularLocation>
</comment>
<evidence type="ECO:0000256" key="8">
    <source>
        <dbReference type="ARBA" id="ARBA00037948"/>
    </source>
</evidence>